<comment type="caution">
    <text evidence="6">The sequence shown here is derived from an EMBL/GenBank/DDBJ whole genome shotgun (WGS) entry which is preliminary data.</text>
</comment>
<keyword evidence="3" id="KW-0732">Signal</keyword>
<feature type="signal peptide" evidence="3">
    <location>
        <begin position="1"/>
        <end position="25"/>
    </location>
</feature>
<dbReference type="PANTHER" id="PTHR16146">
    <property type="entry name" value="INTELECTIN"/>
    <property type="match status" value="1"/>
</dbReference>
<dbReference type="InterPro" id="IPR000742">
    <property type="entry name" value="EGF"/>
</dbReference>
<comment type="caution">
    <text evidence="2">Lacks conserved residue(s) required for the propagation of feature annotation.</text>
</comment>
<evidence type="ECO:0000313" key="7">
    <source>
        <dbReference type="Proteomes" id="UP000225706"/>
    </source>
</evidence>
<keyword evidence="7" id="KW-1185">Reference proteome</keyword>
<dbReference type="InterPro" id="IPR003609">
    <property type="entry name" value="Pan_app"/>
</dbReference>
<organism evidence="6 7">
    <name type="scientific">Stylophora pistillata</name>
    <name type="common">Smooth cauliflower coral</name>
    <dbReference type="NCBI Taxonomy" id="50429"/>
    <lineage>
        <taxon>Eukaryota</taxon>
        <taxon>Metazoa</taxon>
        <taxon>Cnidaria</taxon>
        <taxon>Anthozoa</taxon>
        <taxon>Hexacorallia</taxon>
        <taxon>Scleractinia</taxon>
        <taxon>Astrocoeniina</taxon>
        <taxon>Pocilloporidae</taxon>
        <taxon>Stylophora</taxon>
    </lineage>
</organism>
<dbReference type="Pfam" id="PF00024">
    <property type="entry name" value="PAN_1"/>
    <property type="match status" value="1"/>
</dbReference>
<evidence type="ECO:0000259" key="5">
    <source>
        <dbReference type="PROSITE" id="PS50948"/>
    </source>
</evidence>
<feature type="disulfide bond" evidence="2">
    <location>
        <begin position="348"/>
        <end position="357"/>
    </location>
</feature>
<dbReference type="GO" id="GO:0070492">
    <property type="term" value="F:oligosaccharide binding"/>
    <property type="evidence" value="ECO:0007669"/>
    <property type="project" value="TreeGrafter"/>
</dbReference>
<evidence type="ECO:0000256" key="3">
    <source>
        <dbReference type="SAM" id="SignalP"/>
    </source>
</evidence>
<keyword evidence="2" id="KW-0245">EGF-like domain</keyword>
<dbReference type="Gene3D" id="2.10.25.10">
    <property type="entry name" value="Laminin"/>
    <property type="match status" value="1"/>
</dbReference>
<keyword evidence="1 2" id="KW-1015">Disulfide bond</keyword>
<protein>
    <recommendedName>
        <fullName evidence="8">EGF-like domain-containing protein</fullName>
    </recommendedName>
</protein>
<dbReference type="PROSITE" id="PS50948">
    <property type="entry name" value="PAN"/>
    <property type="match status" value="1"/>
</dbReference>
<sequence>MDKLRSVYICLLFLALCYVIAGVLTSHDQFGLDHGSYLEFKSSKTFDGKRLKTPLFRRVDVRDREFCGILCYIEPDCVSYNLEKERGANDEIHKCELINSTHEGHKQDLVKKPKETYTMIEISFVDIDECNKGTQNCVSNFQELYERSRTENGQVILFVDSKPISVFCNMGGFGCGDGGWTPVMKVDGGKSNTMQIQLKFLSSIQVLSSIFIGHIALESCGIFIRAVKSQDASRCRRLDFTSHKAFDGERLINHVIHVHDVSNAKACWVLCYLEADCVSYNFEKQPDGESGMHSCELNNSTHEGHDEDLVGNISYFYRGAESACIENPCKNDSTCQSGFTNKGFRCLCHAGFKGQFCDEAVTCQEVYESNRVHVLPKKYMMERFLTPMFFSNSLNKSGVVTLYIDSKKMSIFCHVGEFGCGDGGWTPVLKMNGSKETFHYKSPLWTSKYGYNFPGGETGFDSLETKLPTYWNTSFKKICLGMKIGKNANFIVIEKPAESLYSLIADGQHRKTSLGRDEWKKLIGSEDSLQPNCNREGFNPECRFNKVRIGILGNNEDDCNTCDSRIGFGTGGNPDDKNTCGNVNRSKKGRRIKAIGYILIK</sequence>
<proteinExistence type="predicted"/>
<feature type="chain" id="PRO_5012789859" description="EGF-like domain-containing protein" evidence="3">
    <location>
        <begin position="26"/>
        <end position="601"/>
    </location>
</feature>
<dbReference type="EMBL" id="LSMT01000486">
    <property type="protein sequence ID" value="PFX17241.1"/>
    <property type="molecule type" value="Genomic_DNA"/>
</dbReference>
<dbReference type="GO" id="GO:0005615">
    <property type="term" value="C:extracellular space"/>
    <property type="evidence" value="ECO:0007669"/>
    <property type="project" value="TreeGrafter"/>
</dbReference>
<dbReference type="PANTHER" id="PTHR16146:SF46">
    <property type="entry name" value="INTELECTIN-1A-RELATED"/>
    <property type="match status" value="1"/>
</dbReference>
<name>A0A2B4RI05_STYPI</name>
<evidence type="ECO:0000256" key="2">
    <source>
        <dbReference type="PROSITE-ProRule" id="PRU00076"/>
    </source>
</evidence>
<dbReference type="PROSITE" id="PS50026">
    <property type="entry name" value="EGF_3"/>
    <property type="match status" value="1"/>
</dbReference>
<feature type="disulfide bond" evidence="2">
    <location>
        <begin position="329"/>
        <end position="346"/>
    </location>
</feature>
<gene>
    <name evidence="6" type="ORF">AWC38_SpisGene18443</name>
</gene>
<evidence type="ECO:0000256" key="1">
    <source>
        <dbReference type="ARBA" id="ARBA00023157"/>
    </source>
</evidence>
<evidence type="ECO:0000313" key="6">
    <source>
        <dbReference type="EMBL" id="PFX17241.1"/>
    </source>
</evidence>
<reference evidence="7" key="1">
    <citation type="journal article" date="2017" name="bioRxiv">
        <title>Comparative analysis of the genomes of Stylophora pistillata and Acropora digitifera provides evidence for extensive differences between species of corals.</title>
        <authorList>
            <person name="Voolstra C.R."/>
            <person name="Li Y."/>
            <person name="Liew Y.J."/>
            <person name="Baumgarten S."/>
            <person name="Zoccola D."/>
            <person name="Flot J.-F."/>
            <person name="Tambutte S."/>
            <person name="Allemand D."/>
            <person name="Aranda M."/>
        </authorList>
    </citation>
    <scope>NUCLEOTIDE SEQUENCE [LARGE SCALE GENOMIC DNA]</scope>
</reference>
<evidence type="ECO:0008006" key="8">
    <source>
        <dbReference type="Google" id="ProtNLM"/>
    </source>
</evidence>
<dbReference type="SMART" id="SM00181">
    <property type="entry name" value="EGF"/>
    <property type="match status" value="1"/>
</dbReference>
<dbReference type="Proteomes" id="UP000225706">
    <property type="component" value="Unassembled WGS sequence"/>
</dbReference>
<feature type="domain" description="Apple" evidence="5">
    <location>
        <begin position="235"/>
        <end position="320"/>
    </location>
</feature>
<dbReference type="PROSITE" id="PS01186">
    <property type="entry name" value="EGF_2"/>
    <property type="match status" value="1"/>
</dbReference>
<feature type="domain" description="EGF-like" evidence="4">
    <location>
        <begin position="320"/>
        <end position="358"/>
    </location>
</feature>
<dbReference type="AlphaFoldDB" id="A0A2B4RI05"/>
<dbReference type="OrthoDB" id="155976at2759"/>
<accession>A0A2B4RI05</accession>
<dbReference type="PROSITE" id="PS00022">
    <property type="entry name" value="EGF_1"/>
    <property type="match status" value="1"/>
</dbReference>
<dbReference type="SUPFAM" id="SSF57196">
    <property type="entry name" value="EGF/Laminin"/>
    <property type="match status" value="1"/>
</dbReference>
<evidence type="ECO:0000259" key="4">
    <source>
        <dbReference type="PROSITE" id="PS50026"/>
    </source>
</evidence>